<evidence type="ECO:0000256" key="3">
    <source>
        <dbReference type="ARBA" id="ARBA00022676"/>
    </source>
</evidence>
<dbReference type="GO" id="GO:0016763">
    <property type="term" value="F:pentosyltransferase activity"/>
    <property type="evidence" value="ECO:0007669"/>
    <property type="project" value="TreeGrafter"/>
</dbReference>
<evidence type="ECO:0000256" key="7">
    <source>
        <dbReference type="ARBA" id="ARBA00023136"/>
    </source>
</evidence>
<dbReference type="AlphaFoldDB" id="A0A0G0MCG9"/>
<feature type="transmembrane region" description="Helical" evidence="8">
    <location>
        <begin position="145"/>
        <end position="163"/>
    </location>
</feature>
<feature type="transmembrane region" description="Helical" evidence="8">
    <location>
        <begin position="336"/>
        <end position="353"/>
    </location>
</feature>
<keyword evidence="6 8" id="KW-1133">Transmembrane helix</keyword>
<feature type="transmembrane region" description="Helical" evidence="8">
    <location>
        <begin position="359"/>
        <end position="377"/>
    </location>
</feature>
<dbReference type="PANTHER" id="PTHR33908">
    <property type="entry name" value="MANNOSYLTRANSFERASE YKCB-RELATED"/>
    <property type="match status" value="1"/>
</dbReference>
<keyword evidence="5 8" id="KW-0812">Transmembrane</keyword>
<evidence type="ECO:0000256" key="6">
    <source>
        <dbReference type="ARBA" id="ARBA00022989"/>
    </source>
</evidence>
<evidence type="ECO:0000256" key="1">
    <source>
        <dbReference type="ARBA" id="ARBA00004651"/>
    </source>
</evidence>
<dbReference type="STRING" id="1618574.UT24_C0002G0012"/>
<dbReference type="GO" id="GO:0009103">
    <property type="term" value="P:lipopolysaccharide biosynthetic process"/>
    <property type="evidence" value="ECO:0007669"/>
    <property type="project" value="UniProtKB-ARBA"/>
</dbReference>
<evidence type="ECO:0000256" key="8">
    <source>
        <dbReference type="SAM" id="Phobius"/>
    </source>
</evidence>
<dbReference type="GO" id="GO:0005886">
    <property type="term" value="C:plasma membrane"/>
    <property type="evidence" value="ECO:0007669"/>
    <property type="project" value="UniProtKB-SubCell"/>
</dbReference>
<accession>A0A0G0MCG9</accession>
<organism evidence="9 10">
    <name type="scientific">Candidatus Woesebacteria bacterium GW2011_GWB1_39_12</name>
    <dbReference type="NCBI Taxonomy" id="1618574"/>
    <lineage>
        <taxon>Bacteria</taxon>
        <taxon>Candidatus Woeseibacteriota</taxon>
    </lineage>
</organism>
<keyword evidence="4" id="KW-0808">Transferase</keyword>
<comment type="subcellular location">
    <subcellularLocation>
        <location evidence="1">Cell membrane</location>
        <topology evidence="1">Multi-pass membrane protein</topology>
    </subcellularLocation>
</comment>
<feature type="transmembrane region" description="Helical" evidence="8">
    <location>
        <begin position="12"/>
        <end position="30"/>
    </location>
</feature>
<dbReference type="Proteomes" id="UP000033881">
    <property type="component" value="Unassembled WGS sequence"/>
</dbReference>
<gene>
    <name evidence="9" type="ORF">UT24_C0002G0012</name>
</gene>
<reference evidence="9 10" key="1">
    <citation type="journal article" date="2015" name="Nature">
        <title>rRNA introns, odd ribosomes, and small enigmatic genomes across a large radiation of phyla.</title>
        <authorList>
            <person name="Brown C.T."/>
            <person name="Hug L.A."/>
            <person name="Thomas B.C."/>
            <person name="Sharon I."/>
            <person name="Castelle C.J."/>
            <person name="Singh A."/>
            <person name="Wilkins M.J."/>
            <person name="Williams K.H."/>
            <person name="Banfield J.F."/>
        </authorList>
    </citation>
    <scope>NUCLEOTIDE SEQUENCE [LARGE SCALE GENOMIC DNA]</scope>
</reference>
<evidence type="ECO:0000256" key="5">
    <source>
        <dbReference type="ARBA" id="ARBA00022692"/>
    </source>
</evidence>
<feature type="transmembrane region" description="Helical" evidence="8">
    <location>
        <begin position="389"/>
        <end position="412"/>
    </location>
</feature>
<keyword evidence="2" id="KW-1003">Cell membrane</keyword>
<proteinExistence type="predicted"/>
<dbReference type="InterPro" id="IPR050297">
    <property type="entry name" value="LipidA_mod_glycosyltrf_83"/>
</dbReference>
<sequence length="418" mass="48813">MKHFFKRLTALVRKKGTLFYIGAIIILSLYPRLWMLSQKPPIIVDEAANLRMIHSILKNESLSPLEFHWDFSKTILTYYPSILLIKLFGNSNDLYFLRLTSLIYSLVALIPFFLLTRRLTNNVIAFAVTLLFGSSYYFLQFSRVGWVDIVFTTTLGLFLILFLQKAFEDKKSVRLIWIVVSGMTAGIIFYAYRGANVLISLSFLYLTFLQFTSHISFKKSFMTFILFFFTFLFVSLPWLIKISKNSDKYNLRANVVYIKNARLPYHGLSFKEDLTKYQILTSIKSWILLEGVIGGNEETPRYLPETFPPLNFFIRISFWAGAIISMLSYRNFKKTGFWLLIIITTIIFGQILTVHPPNGARALLMLPSYYIIAATFFNKIYEISAKNKIVLTIIILLSLFFSLQDFLFYQFWMEWIKV</sequence>
<evidence type="ECO:0000256" key="4">
    <source>
        <dbReference type="ARBA" id="ARBA00022679"/>
    </source>
</evidence>
<evidence type="ECO:0000256" key="2">
    <source>
        <dbReference type="ARBA" id="ARBA00022475"/>
    </source>
</evidence>
<dbReference type="EMBL" id="LBWB01000002">
    <property type="protein sequence ID" value="KKR01749.1"/>
    <property type="molecule type" value="Genomic_DNA"/>
</dbReference>
<evidence type="ECO:0000313" key="9">
    <source>
        <dbReference type="EMBL" id="KKR01749.1"/>
    </source>
</evidence>
<feature type="transmembrane region" description="Helical" evidence="8">
    <location>
        <begin position="95"/>
        <end position="115"/>
    </location>
</feature>
<keyword evidence="7 8" id="KW-0472">Membrane</keyword>
<keyword evidence="3" id="KW-0328">Glycosyltransferase</keyword>
<feature type="transmembrane region" description="Helical" evidence="8">
    <location>
        <begin position="224"/>
        <end position="240"/>
    </location>
</feature>
<dbReference type="PANTHER" id="PTHR33908:SF11">
    <property type="entry name" value="MEMBRANE PROTEIN"/>
    <property type="match status" value="1"/>
</dbReference>
<name>A0A0G0MCG9_9BACT</name>
<feature type="transmembrane region" description="Helical" evidence="8">
    <location>
        <begin position="175"/>
        <end position="192"/>
    </location>
</feature>
<evidence type="ECO:0000313" key="10">
    <source>
        <dbReference type="Proteomes" id="UP000033881"/>
    </source>
</evidence>
<protein>
    <submittedName>
        <fullName evidence="9">Uncharacterized protein</fullName>
    </submittedName>
</protein>
<comment type="caution">
    <text evidence="9">The sequence shown here is derived from an EMBL/GenBank/DDBJ whole genome shotgun (WGS) entry which is preliminary data.</text>
</comment>
<feature type="transmembrane region" description="Helical" evidence="8">
    <location>
        <begin position="122"/>
        <end position="139"/>
    </location>
</feature>